<feature type="region of interest" description="Disordered" evidence="1">
    <location>
        <begin position="174"/>
        <end position="214"/>
    </location>
</feature>
<feature type="signal peptide" evidence="2">
    <location>
        <begin position="1"/>
        <end position="16"/>
    </location>
</feature>
<feature type="chain" id="PRO_5001606338" description="DUF8204 domain-containing protein" evidence="2">
    <location>
        <begin position="17"/>
        <end position="270"/>
    </location>
</feature>
<reference evidence="4" key="1">
    <citation type="submission" date="2014-05" db="EMBL/GenBank/DDBJ databases">
        <title>The transcriptome of the halophilic microalga Tetraselmis sp. GSL018 isolated from the Great Salt Lake, Utah.</title>
        <authorList>
            <person name="Jinkerson R.E."/>
            <person name="D'Adamo S."/>
            <person name="Posewitz M.C."/>
        </authorList>
    </citation>
    <scope>NUCLEOTIDE SEQUENCE</scope>
    <source>
        <strain evidence="4">GSL018</strain>
    </source>
</reference>
<dbReference type="EMBL" id="GBEZ01005008">
    <property type="protein sequence ID" value="JAC80259.1"/>
    <property type="molecule type" value="Transcribed_RNA"/>
</dbReference>
<evidence type="ECO:0000256" key="1">
    <source>
        <dbReference type="SAM" id="MobiDB-lite"/>
    </source>
</evidence>
<evidence type="ECO:0000259" key="3">
    <source>
        <dbReference type="Pfam" id="PF26631"/>
    </source>
</evidence>
<protein>
    <recommendedName>
        <fullName evidence="3">DUF8204 domain-containing protein</fullName>
    </recommendedName>
</protein>
<name>A0A061SB47_9CHLO</name>
<organism evidence="4">
    <name type="scientific">Tetraselmis sp. GSL018</name>
    <dbReference type="NCBI Taxonomy" id="582737"/>
    <lineage>
        <taxon>Eukaryota</taxon>
        <taxon>Viridiplantae</taxon>
        <taxon>Chlorophyta</taxon>
        <taxon>core chlorophytes</taxon>
        <taxon>Chlorodendrophyceae</taxon>
        <taxon>Chlorodendrales</taxon>
        <taxon>Chlorodendraceae</taxon>
        <taxon>Tetraselmis</taxon>
    </lineage>
</organism>
<dbReference type="Pfam" id="PF26631">
    <property type="entry name" value="DUF8204"/>
    <property type="match status" value="1"/>
</dbReference>
<accession>A0A061SB47</accession>
<sequence length="270" mass="29398">MARSLVPRLMVASSTALFSASTSLLEPVVEPESKELKTVWDQPHHTRSFTFPSSVSSSSTPRPPTDAPDPIDSRVPDDIPTCENKSCLGFLYYSQGLHDRNKSPVCIGARTTPSTLQENLQSPTTGLVDFKYVCAGYSVYQKPSSSESKNPRRRESVVYLPYCEGLEVISSREAQESPVLLKEGPDGGTADEPGKPGLPGQRDGGDKGVGYPAADRNFVRGTDINLEDFPTRFERTARKILSKMAANLKYMATTLYQFASNAVGRGPKGD</sequence>
<feature type="region of interest" description="Disordered" evidence="1">
    <location>
        <begin position="50"/>
        <end position="78"/>
    </location>
</feature>
<evidence type="ECO:0000256" key="2">
    <source>
        <dbReference type="SAM" id="SignalP"/>
    </source>
</evidence>
<dbReference type="AlphaFoldDB" id="A0A061SB47"/>
<dbReference type="InterPro" id="IPR058517">
    <property type="entry name" value="DUF8204"/>
</dbReference>
<dbReference type="PANTHER" id="PTHR34566">
    <property type="entry name" value="ALTERED INHERITANCE OF MITOCHONDRIA PROTEIN"/>
    <property type="match status" value="1"/>
</dbReference>
<proteinExistence type="predicted"/>
<gene>
    <name evidence="4" type="ORF">TSPGSL018_10693</name>
</gene>
<dbReference type="PANTHER" id="PTHR34566:SF2">
    <property type="entry name" value="ALTERED INHERITANCE OF MITOCHONDRIA PROTEIN"/>
    <property type="match status" value="1"/>
</dbReference>
<evidence type="ECO:0000313" key="4">
    <source>
        <dbReference type="EMBL" id="JAC80259.1"/>
    </source>
</evidence>
<feature type="domain" description="DUF8204" evidence="3">
    <location>
        <begin position="84"/>
        <end position="168"/>
    </location>
</feature>
<feature type="compositionally biased region" description="Low complexity" evidence="1">
    <location>
        <begin position="50"/>
        <end position="60"/>
    </location>
</feature>
<keyword evidence="2" id="KW-0732">Signal</keyword>